<feature type="signal peptide" evidence="2">
    <location>
        <begin position="1"/>
        <end position="19"/>
    </location>
</feature>
<proteinExistence type="predicted"/>
<comment type="caution">
    <text evidence="3">The sequence shown here is derived from an EMBL/GenBank/DDBJ whole genome shotgun (WGS) entry which is preliminary data.</text>
</comment>
<gene>
    <name evidence="3" type="ORF">WA026_002421</name>
</gene>
<dbReference type="InterPro" id="IPR052728">
    <property type="entry name" value="O2_lipid_transport_reg"/>
</dbReference>
<evidence type="ECO:0000256" key="1">
    <source>
        <dbReference type="SAM" id="Phobius"/>
    </source>
</evidence>
<reference evidence="3 4" key="1">
    <citation type="submission" date="2023-03" db="EMBL/GenBank/DDBJ databases">
        <title>Genome insight into feeding habits of ladybird beetles.</title>
        <authorList>
            <person name="Li H.-S."/>
            <person name="Huang Y.-H."/>
            <person name="Pang H."/>
        </authorList>
    </citation>
    <scope>NUCLEOTIDE SEQUENCE [LARGE SCALE GENOMIC DNA]</scope>
    <source>
        <strain evidence="3">SYSU_2023b</strain>
        <tissue evidence="3">Whole body</tissue>
    </source>
</reference>
<sequence length="241" mass="27992">MNLVSSCFFLVVELQLVRSLVTDEEYGRLPHIFETDNFDSCMLLGDESLYCTIEFHQLNPIDARHPSNSWKQIQELINNPKNYRHDRLRHGICIPLTCPDIEKNLTDDSTFKDNLALCYNKKFESKGLYGTINRMFCQTNQPLPYDSYDIAVITFLVLYISFIILASFYEGVARYKSKIEYSKITGTSYGKLMSCFSLPNNFYRLKRPSENKSLRFIQGIRFYNMILVITTHCIMGTSSVL</sequence>
<dbReference type="AlphaFoldDB" id="A0AAW1TZN1"/>
<dbReference type="Proteomes" id="UP001431783">
    <property type="component" value="Unassembled WGS sequence"/>
</dbReference>
<keyword evidence="4" id="KW-1185">Reference proteome</keyword>
<organism evidence="3 4">
    <name type="scientific">Henosepilachna vigintioctopunctata</name>
    <dbReference type="NCBI Taxonomy" id="420089"/>
    <lineage>
        <taxon>Eukaryota</taxon>
        <taxon>Metazoa</taxon>
        <taxon>Ecdysozoa</taxon>
        <taxon>Arthropoda</taxon>
        <taxon>Hexapoda</taxon>
        <taxon>Insecta</taxon>
        <taxon>Pterygota</taxon>
        <taxon>Neoptera</taxon>
        <taxon>Endopterygota</taxon>
        <taxon>Coleoptera</taxon>
        <taxon>Polyphaga</taxon>
        <taxon>Cucujiformia</taxon>
        <taxon>Coccinelloidea</taxon>
        <taxon>Coccinellidae</taxon>
        <taxon>Epilachninae</taxon>
        <taxon>Epilachnini</taxon>
        <taxon>Henosepilachna</taxon>
    </lineage>
</organism>
<evidence type="ECO:0000313" key="3">
    <source>
        <dbReference type="EMBL" id="KAK9874065.1"/>
    </source>
</evidence>
<name>A0AAW1TZN1_9CUCU</name>
<keyword evidence="1" id="KW-0472">Membrane</keyword>
<feature type="transmembrane region" description="Helical" evidence="1">
    <location>
        <begin position="150"/>
        <end position="169"/>
    </location>
</feature>
<dbReference type="PANTHER" id="PTHR11161">
    <property type="entry name" value="O-ACYLTRANSFERASE"/>
    <property type="match status" value="1"/>
</dbReference>
<accession>A0AAW1TZN1</accession>
<evidence type="ECO:0000256" key="2">
    <source>
        <dbReference type="SAM" id="SignalP"/>
    </source>
</evidence>
<dbReference type="PANTHER" id="PTHR11161:SF22">
    <property type="entry name" value="ACYLTRANSFERASE 3 DOMAIN-CONTAINING PROTEIN-RELATED"/>
    <property type="match status" value="1"/>
</dbReference>
<keyword evidence="1" id="KW-1133">Transmembrane helix</keyword>
<keyword evidence="2" id="KW-0732">Signal</keyword>
<evidence type="ECO:0000313" key="4">
    <source>
        <dbReference type="Proteomes" id="UP001431783"/>
    </source>
</evidence>
<keyword evidence="1" id="KW-0812">Transmembrane</keyword>
<feature type="chain" id="PRO_5043564948" evidence="2">
    <location>
        <begin position="20"/>
        <end position="241"/>
    </location>
</feature>
<protein>
    <submittedName>
        <fullName evidence="3">Uncharacterized protein</fullName>
    </submittedName>
</protein>
<dbReference type="EMBL" id="JARQZJ010000031">
    <property type="protein sequence ID" value="KAK9874065.1"/>
    <property type="molecule type" value="Genomic_DNA"/>
</dbReference>